<dbReference type="AlphaFoldDB" id="A0A6J0MQ16"/>
<protein>
    <submittedName>
        <fullName evidence="3 4">Uncharacterized protein LOC108845877 isoform X1</fullName>
    </submittedName>
</protein>
<evidence type="ECO:0000313" key="2">
    <source>
        <dbReference type="Proteomes" id="UP000504610"/>
    </source>
</evidence>
<feature type="compositionally biased region" description="Basic and acidic residues" evidence="1">
    <location>
        <begin position="176"/>
        <end position="185"/>
    </location>
</feature>
<dbReference type="OrthoDB" id="10262526at2759"/>
<evidence type="ECO:0000256" key="1">
    <source>
        <dbReference type="SAM" id="MobiDB-lite"/>
    </source>
</evidence>
<feature type="region of interest" description="Disordered" evidence="1">
    <location>
        <begin position="175"/>
        <end position="199"/>
    </location>
</feature>
<name>A0A6J0MQ16_RAPSA</name>
<dbReference type="KEGG" id="rsz:108845877"/>
<proteinExistence type="predicted"/>
<keyword evidence="2" id="KW-1185">Reference proteome</keyword>
<dbReference type="RefSeq" id="XP_056861843.1">
    <property type="nucleotide sequence ID" value="XM_057005863.1"/>
</dbReference>
<gene>
    <name evidence="3 4" type="primary">LOC108845877</name>
</gene>
<reference evidence="2" key="1">
    <citation type="journal article" date="2019" name="Database">
        <title>The radish genome database (RadishGD): an integrated information resource for radish genomics.</title>
        <authorList>
            <person name="Yu H.J."/>
            <person name="Baek S."/>
            <person name="Lee Y.J."/>
            <person name="Cho A."/>
            <person name="Mun J.H."/>
        </authorList>
    </citation>
    <scope>NUCLEOTIDE SEQUENCE [LARGE SCALE GENOMIC DNA]</scope>
    <source>
        <strain evidence="2">cv. WK10039</strain>
    </source>
</reference>
<sequence>METEPGEKRRCHHHRPVKDTRGRLERIESLRTLGSPLLATIHHPRHSPISRFFNKEMVIELAMVVFQTDLHYELDMTDAMMAGPGKPLKPLRADYCSEAELAEAQWNFHMEQWLMTRSPRLSVPSLQTDGLIFLWVTGRAMELGPEGYFRKLSAKFRYHVISIYMKFGALGVQPSGRDHMGKDKSTSTYNKNRKNRSLAQPSRRAFCLIGIRGNQKSTETLTRI</sequence>
<dbReference type="GeneID" id="108845877"/>
<accession>A0A6J0MQ16</accession>
<dbReference type="RefSeq" id="XP_018474572.1">
    <property type="nucleotide sequence ID" value="XM_018619070.2"/>
</dbReference>
<evidence type="ECO:0000313" key="3">
    <source>
        <dbReference type="RefSeq" id="XP_018474572.1"/>
    </source>
</evidence>
<organism evidence="2 3">
    <name type="scientific">Raphanus sativus</name>
    <name type="common">Radish</name>
    <name type="synonym">Raphanus raphanistrum var. sativus</name>
    <dbReference type="NCBI Taxonomy" id="3726"/>
    <lineage>
        <taxon>Eukaryota</taxon>
        <taxon>Viridiplantae</taxon>
        <taxon>Streptophyta</taxon>
        <taxon>Embryophyta</taxon>
        <taxon>Tracheophyta</taxon>
        <taxon>Spermatophyta</taxon>
        <taxon>Magnoliopsida</taxon>
        <taxon>eudicotyledons</taxon>
        <taxon>Gunneridae</taxon>
        <taxon>Pentapetalae</taxon>
        <taxon>rosids</taxon>
        <taxon>malvids</taxon>
        <taxon>Brassicales</taxon>
        <taxon>Brassicaceae</taxon>
        <taxon>Brassiceae</taxon>
        <taxon>Raphanus</taxon>
    </lineage>
</organism>
<evidence type="ECO:0000313" key="4">
    <source>
        <dbReference type="RefSeq" id="XP_056861843.1"/>
    </source>
</evidence>
<reference evidence="3 4" key="2">
    <citation type="submission" date="2025-04" db="UniProtKB">
        <authorList>
            <consortium name="RefSeq"/>
        </authorList>
    </citation>
    <scope>IDENTIFICATION</scope>
    <source>
        <tissue evidence="3 4">Leaf</tissue>
    </source>
</reference>
<dbReference type="Proteomes" id="UP000504610">
    <property type="component" value="Chromosome 3"/>
</dbReference>